<name>A0A0P0N315_9CREN</name>
<protein>
    <recommendedName>
        <fullName evidence="9">Proteasome subunit beta</fullName>
        <ecNumber evidence="9">3.4.25.1</ecNumber>
    </recommendedName>
    <alternativeName>
        <fullName evidence="9">20S proteasome beta subunit</fullName>
    </alternativeName>
    <alternativeName>
        <fullName evidence="9">Proteasome core protein PsmB</fullName>
    </alternativeName>
</protein>
<dbReference type="InterPro" id="IPR016050">
    <property type="entry name" value="Proteasome_bsu_CS"/>
</dbReference>
<accession>A0A0P0N315</accession>
<dbReference type="STRING" id="1273541.Pyrde_0452"/>
<gene>
    <name evidence="9" type="primary">psmB</name>
    <name evidence="10" type="ORF">Pyrde_0452</name>
</gene>
<dbReference type="GO" id="GO:0005737">
    <property type="term" value="C:cytoplasm"/>
    <property type="evidence" value="ECO:0007669"/>
    <property type="project" value="UniProtKB-SubCell"/>
</dbReference>
<evidence type="ECO:0000313" key="10">
    <source>
        <dbReference type="EMBL" id="ALL00502.1"/>
    </source>
</evidence>
<dbReference type="EC" id="3.4.25.1" evidence="9"/>
<dbReference type="SUPFAM" id="SSF56235">
    <property type="entry name" value="N-terminal nucleophile aminohydrolases (Ntn hydrolases)"/>
    <property type="match status" value="1"/>
</dbReference>
<evidence type="ECO:0000256" key="2">
    <source>
        <dbReference type="ARBA" id="ARBA00022490"/>
    </source>
</evidence>
<evidence type="ECO:0000256" key="7">
    <source>
        <dbReference type="ARBA" id="ARBA00022942"/>
    </source>
</evidence>
<comment type="activity regulation">
    <text evidence="9">The formation of the proteasomal ATPase PAN-20S proteasome complex, via the docking of the C-termini of PAN into the intersubunit pockets in the alpha-rings, triggers opening of the gate for substrate entry. Interconversion between the open-gate and close-gate conformations leads to a dynamic regulation of the 20S proteasome proteolysis activity.</text>
</comment>
<evidence type="ECO:0000256" key="3">
    <source>
        <dbReference type="ARBA" id="ARBA00022670"/>
    </source>
</evidence>
<comment type="subunit">
    <text evidence="9">The 20S proteasome core is composed of 14 alpha and 14 beta subunits that assemble into four stacked heptameric rings, resulting in a barrel-shaped structure. The two inner rings, each composed of seven catalytic beta subunits, are sandwiched by two outer rings, each composed of seven alpha subunits. The catalytic chamber with the active sites is on the inside of the barrel. Has a gated structure, the ends of the cylinder being occluded by the N-termini of the alpha-subunits. Is capped at one or both ends by the proteasome regulatory ATPase, PAN.</text>
</comment>
<comment type="caution">
    <text evidence="9">Lacks conserved residue(s) required for the propagation of feature annotation.</text>
</comment>
<dbReference type="GO" id="GO:0019774">
    <property type="term" value="C:proteasome core complex, beta-subunit complex"/>
    <property type="evidence" value="ECO:0007669"/>
    <property type="project" value="UniProtKB-UniRule"/>
</dbReference>
<keyword evidence="3 9" id="KW-0645">Protease</keyword>
<evidence type="ECO:0000256" key="5">
    <source>
        <dbReference type="ARBA" id="ARBA00022801"/>
    </source>
</evidence>
<dbReference type="InterPro" id="IPR023333">
    <property type="entry name" value="Proteasome_suB-type"/>
</dbReference>
<organism evidence="10 11">
    <name type="scientific">Pyrodictium delaneyi</name>
    <dbReference type="NCBI Taxonomy" id="1273541"/>
    <lineage>
        <taxon>Archaea</taxon>
        <taxon>Thermoproteota</taxon>
        <taxon>Thermoprotei</taxon>
        <taxon>Desulfurococcales</taxon>
        <taxon>Pyrodictiaceae</taxon>
        <taxon>Pyrodictium</taxon>
    </lineage>
</organism>
<reference evidence="10 11" key="1">
    <citation type="submission" date="2015-10" db="EMBL/GenBank/DDBJ databases">
        <title>Complete genome sequence of hyperthermophilic archaeon Pyrodictium delaneyi Su06.</title>
        <authorList>
            <person name="Jung J.-H."/>
            <person name="Lin J."/>
            <person name="Holden J.F."/>
            <person name="Park C.-S."/>
        </authorList>
    </citation>
    <scope>NUCLEOTIDE SEQUENCE [LARGE SCALE GENOMIC DNA]</scope>
    <source>
        <strain evidence="10 11">Su06</strain>
    </source>
</reference>
<dbReference type="NCBIfam" id="TIGR03634">
    <property type="entry name" value="arc_protsome_B"/>
    <property type="match status" value="1"/>
</dbReference>
<evidence type="ECO:0000256" key="1">
    <source>
        <dbReference type="ARBA" id="ARBA00001198"/>
    </source>
</evidence>
<dbReference type="Gene3D" id="3.60.20.10">
    <property type="entry name" value="Glutamine Phosphoribosylpyrophosphate, subunit 1, domain 1"/>
    <property type="match status" value="1"/>
</dbReference>
<keyword evidence="4 9" id="KW-0888">Threonine protease</keyword>
<dbReference type="PROSITE" id="PS00854">
    <property type="entry name" value="PROTEASOME_BETA_1"/>
    <property type="match status" value="1"/>
</dbReference>
<comment type="subcellular location">
    <subcellularLocation>
        <location evidence="9">Cytoplasm</location>
    </subcellularLocation>
</comment>
<keyword evidence="2 9" id="KW-0963">Cytoplasm</keyword>
<dbReference type="PANTHER" id="PTHR32194:SF2">
    <property type="entry name" value="PROTEASOME SUBUNIT BETA TYPE-1"/>
    <property type="match status" value="1"/>
</dbReference>
<sequence>MKGGVEHLQRIPFNPCMYDSSRGVTGSMSYQEYGIGATAVGVRGKEFVVLAAEKRVSYGGFVVSRSGKKVYKITDYLGLALAGLFADMQAISKILRAEMEYHSIMTGRRMSVRAAARLLASILYANKYFPLLSETLIGGIEPDGTARLYVMDPLGSLIEDDFAAIGSGAPIAIGILENGYKKDIDVEAAKKLVVTAVKAAIERDAISGDGIDLLVIRKVDDKVVAEEESIRV</sequence>
<dbReference type="PANTHER" id="PTHR32194">
    <property type="entry name" value="METALLOPROTEASE TLDD"/>
    <property type="match status" value="1"/>
</dbReference>
<dbReference type="EMBL" id="CP013011">
    <property type="protein sequence ID" value="ALL00502.1"/>
    <property type="molecule type" value="Genomic_DNA"/>
</dbReference>
<dbReference type="Pfam" id="PF00227">
    <property type="entry name" value="Proteasome"/>
    <property type="match status" value="1"/>
</dbReference>
<dbReference type="PRINTS" id="PR00141">
    <property type="entry name" value="PROTEASOME"/>
</dbReference>
<keyword evidence="8 9" id="KW-0865">Zymogen</keyword>
<dbReference type="GO" id="GO:0004298">
    <property type="term" value="F:threonine-type endopeptidase activity"/>
    <property type="evidence" value="ECO:0007669"/>
    <property type="project" value="UniProtKB-UniRule"/>
</dbReference>
<dbReference type="GO" id="GO:0010498">
    <property type="term" value="P:proteasomal protein catabolic process"/>
    <property type="evidence" value="ECO:0007669"/>
    <property type="project" value="UniProtKB-UniRule"/>
</dbReference>
<comment type="catalytic activity">
    <reaction evidence="1 9">
        <text>Cleavage of peptide bonds with very broad specificity.</text>
        <dbReference type="EC" id="3.4.25.1"/>
    </reaction>
</comment>
<comment type="function">
    <text evidence="9">Component of the proteasome core, a large protease complex with broad specificity involved in protein degradation.</text>
</comment>
<comment type="similarity">
    <text evidence="9">Belongs to the peptidase T1B family.</text>
</comment>
<feature type="propeptide" id="PRO_5006500508" description="Removed in mature form; by autocatalysis" evidence="9">
    <location>
        <begin position="1"/>
        <end position="36"/>
    </location>
</feature>
<feature type="chain" id="PRO_5023372857" description="Proteasome subunit beta" evidence="9">
    <location>
        <begin position="37"/>
        <end position="232"/>
    </location>
</feature>
<dbReference type="InterPro" id="IPR029055">
    <property type="entry name" value="Ntn_hydrolases_N"/>
</dbReference>
<dbReference type="KEGG" id="pdl:Pyrde_0452"/>
<dbReference type="AlphaFoldDB" id="A0A0P0N315"/>
<evidence type="ECO:0000313" key="11">
    <source>
        <dbReference type="Proteomes" id="UP000058613"/>
    </source>
</evidence>
<dbReference type="HAMAP" id="MF_02113_A">
    <property type="entry name" value="Proteasome_B_A"/>
    <property type="match status" value="1"/>
</dbReference>
<proteinExistence type="inferred from homology"/>
<dbReference type="InterPro" id="IPR000243">
    <property type="entry name" value="Pept_T1A_subB"/>
</dbReference>
<keyword evidence="6 9" id="KW-0068">Autocatalytic cleavage</keyword>
<dbReference type="InterPro" id="IPR001353">
    <property type="entry name" value="Proteasome_sua/b"/>
</dbReference>
<evidence type="ECO:0000256" key="9">
    <source>
        <dbReference type="HAMAP-Rule" id="MF_02113"/>
    </source>
</evidence>
<dbReference type="InterPro" id="IPR019983">
    <property type="entry name" value="Pept_T1A_Psome_bsu_arc"/>
</dbReference>
<keyword evidence="5 9" id="KW-0378">Hydrolase</keyword>
<dbReference type="PROSITE" id="PS51476">
    <property type="entry name" value="PROTEASOME_BETA_2"/>
    <property type="match status" value="1"/>
</dbReference>
<keyword evidence="7 9" id="KW-0647">Proteasome</keyword>
<evidence type="ECO:0000256" key="8">
    <source>
        <dbReference type="ARBA" id="ARBA00023145"/>
    </source>
</evidence>
<evidence type="ECO:0000256" key="4">
    <source>
        <dbReference type="ARBA" id="ARBA00022698"/>
    </source>
</evidence>
<evidence type="ECO:0000256" key="6">
    <source>
        <dbReference type="ARBA" id="ARBA00022813"/>
    </source>
</evidence>
<dbReference type="Proteomes" id="UP000058613">
    <property type="component" value="Chromosome"/>
</dbReference>